<proteinExistence type="predicted"/>
<organism evidence="1 2">
    <name type="scientific">bacterium (Candidatus Gribaldobacteria) CG_4_8_14_3_um_filter_42_11</name>
    <dbReference type="NCBI Taxonomy" id="2014267"/>
    <lineage>
        <taxon>Bacteria</taxon>
        <taxon>Candidatus Gribaldobacteria</taxon>
    </lineage>
</organism>
<dbReference type="Proteomes" id="UP000230505">
    <property type="component" value="Unassembled WGS sequence"/>
</dbReference>
<reference evidence="2" key="1">
    <citation type="submission" date="2017-09" db="EMBL/GenBank/DDBJ databases">
        <title>Depth-based differentiation of microbial function through sediment-hosted aquifers and enrichment of novel symbionts in the deep terrestrial subsurface.</title>
        <authorList>
            <person name="Probst A.J."/>
            <person name="Ladd B."/>
            <person name="Jarett J.K."/>
            <person name="Geller-Mcgrath D.E."/>
            <person name="Sieber C.M.K."/>
            <person name="Emerson J.B."/>
            <person name="Anantharaman K."/>
            <person name="Thomas B.C."/>
            <person name="Malmstrom R."/>
            <person name="Stieglmeier M."/>
            <person name="Klingl A."/>
            <person name="Woyke T."/>
            <person name="Ryan C.M."/>
            <person name="Banfield J.F."/>
        </authorList>
    </citation>
    <scope>NUCLEOTIDE SEQUENCE [LARGE SCALE GENOMIC DNA]</scope>
</reference>
<comment type="caution">
    <text evidence="1">The sequence shown here is derived from an EMBL/GenBank/DDBJ whole genome shotgun (WGS) entry which is preliminary data.</text>
</comment>
<dbReference type="EMBL" id="PFHV01000108">
    <property type="protein sequence ID" value="PIX02781.1"/>
    <property type="molecule type" value="Genomic_DNA"/>
</dbReference>
<dbReference type="AlphaFoldDB" id="A0A2M7IX79"/>
<protein>
    <submittedName>
        <fullName evidence="1">Uncharacterized protein</fullName>
    </submittedName>
</protein>
<gene>
    <name evidence="1" type="ORF">COZ78_03895</name>
</gene>
<sequence>MSGICIVGSTNQGHAELNRARAKRLLGGELLRIFKALSQIPCSISVEGLDVELFAVISNFVKNPGMAEVISGEYVHAMPDIIHEANPELARLNLALGDEVVKHPVRFITEYCSYPEVLARQVVATNGPCACYMMDNATSIYSDNWEGAVPPPVSRLADDLSAVRNAGVTYLRMRSKYFTPILGQWFAFQRYRSAEGEKKKTAADVVNEMEKQLELAEHDGVPVVFMPLDLESCVIGSHHGAPVYEEIVAELLDRKLPLIGPKQAFEILLPLAVESERPQRALVNMKWTGHNNQANLKKMVVDHGRKEIPHSRALQKLALMPFISDGFVVCKYAVDPRTKLDADLGPLVFGGENYDILAVQMAALRYFTHGENFRGKMAGLVKQNSDSYLFRAMLLWAENNVI</sequence>
<name>A0A2M7IX79_9BACT</name>
<accession>A0A2M7IX79</accession>
<evidence type="ECO:0000313" key="1">
    <source>
        <dbReference type="EMBL" id="PIX02781.1"/>
    </source>
</evidence>
<evidence type="ECO:0000313" key="2">
    <source>
        <dbReference type="Proteomes" id="UP000230505"/>
    </source>
</evidence>